<keyword evidence="6" id="KW-0520">NAD</keyword>
<comment type="caution">
    <text evidence="10">The sequence shown here is derived from an EMBL/GenBank/DDBJ whole genome shotgun (WGS) entry which is preliminary data.</text>
</comment>
<evidence type="ECO:0000256" key="2">
    <source>
        <dbReference type="ARBA" id="ARBA00001911"/>
    </source>
</evidence>
<dbReference type="Gene3D" id="3.90.25.10">
    <property type="entry name" value="UDP-galactose 4-epimerase, domain 1"/>
    <property type="match status" value="1"/>
</dbReference>
<dbReference type="RefSeq" id="WP_376845924.1">
    <property type="nucleotide sequence ID" value="NZ_JBHSFW010000003.1"/>
</dbReference>
<evidence type="ECO:0000256" key="1">
    <source>
        <dbReference type="ARBA" id="ARBA00001539"/>
    </source>
</evidence>
<dbReference type="EC" id="4.2.1.46" evidence="4 8"/>
<evidence type="ECO:0000256" key="7">
    <source>
        <dbReference type="ARBA" id="ARBA00023239"/>
    </source>
</evidence>
<evidence type="ECO:0000256" key="8">
    <source>
        <dbReference type="RuleBase" id="RU004473"/>
    </source>
</evidence>
<evidence type="ECO:0000313" key="11">
    <source>
        <dbReference type="Proteomes" id="UP001596022"/>
    </source>
</evidence>
<dbReference type="CDD" id="cd05246">
    <property type="entry name" value="dTDP_GD_SDR_e"/>
    <property type="match status" value="1"/>
</dbReference>
<dbReference type="NCBIfam" id="TIGR01181">
    <property type="entry name" value="dTDP_gluc_dehyt"/>
    <property type="match status" value="1"/>
</dbReference>
<gene>
    <name evidence="10" type="primary">rfbB</name>
    <name evidence="10" type="ORF">ACFO4N_08740</name>
</gene>
<name>A0ABV9GLJ3_9BACL</name>
<dbReference type="GO" id="GO:0008460">
    <property type="term" value="F:dTDP-glucose 4,6-dehydratase activity"/>
    <property type="evidence" value="ECO:0007669"/>
    <property type="project" value="UniProtKB-EC"/>
</dbReference>
<dbReference type="PANTHER" id="PTHR43000">
    <property type="entry name" value="DTDP-D-GLUCOSE 4,6-DEHYDRATASE-RELATED"/>
    <property type="match status" value="1"/>
</dbReference>
<dbReference type="InterPro" id="IPR005888">
    <property type="entry name" value="dTDP_Gluc_deHydtase"/>
</dbReference>
<evidence type="ECO:0000256" key="4">
    <source>
        <dbReference type="ARBA" id="ARBA00011990"/>
    </source>
</evidence>
<reference evidence="11" key="1">
    <citation type="journal article" date="2019" name="Int. J. Syst. Evol. Microbiol.">
        <title>The Global Catalogue of Microorganisms (GCM) 10K type strain sequencing project: providing services to taxonomists for standard genome sequencing and annotation.</title>
        <authorList>
            <consortium name="The Broad Institute Genomics Platform"/>
            <consortium name="The Broad Institute Genome Sequencing Center for Infectious Disease"/>
            <person name="Wu L."/>
            <person name="Ma J."/>
        </authorList>
    </citation>
    <scope>NUCLEOTIDE SEQUENCE [LARGE SCALE GENOMIC DNA]</scope>
    <source>
        <strain evidence="11">CGMCC 1.16306</strain>
    </source>
</reference>
<feature type="domain" description="NAD(P)-binding" evidence="9">
    <location>
        <begin position="8"/>
        <end position="330"/>
    </location>
</feature>
<dbReference type="Pfam" id="PF16363">
    <property type="entry name" value="GDP_Man_Dehyd"/>
    <property type="match status" value="1"/>
</dbReference>
<dbReference type="InterPro" id="IPR036291">
    <property type="entry name" value="NAD(P)-bd_dom_sf"/>
</dbReference>
<proteinExistence type="inferred from homology"/>
<dbReference type="InterPro" id="IPR020904">
    <property type="entry name" value="Sc_DH/Rdtase_CS"/>
</dbReference>
<keyword evidence="7 8" id="KW-0456">Lyase</keyword>
<dbReference type="EMBL" id="JBHSFW010000003">
    <property type="protein sequence ID" value="MFC4618823.1"/>
    <property type="molecule type" value="Genomic_DNA"/>
</dbReference>
<sequence>MPNNRTILVTGGAGFIGSNFVPYYLDHHPDDRIINLDKLTYAGRLEHLNEVKRHPRHIFVHGDIGDEALLNHLFKTYTITDVIHFAAESHVDNAIRDPAIFLKTNVQGTFALLNACLRHWSPAELDRHRFHHISTDEVFGALEDNDEPFTEHDAYAPNNPYSASKAAAAMLVRSFHQTYGLNTVVTNCSNNYGPKQHEEKFIPTIIRRALALKEIPVYGDGRQIRDWLYVKDHCRAVDVVFQKGSTGHVYNIGGRNERVNLEIAEMICDLLDVFCPSAIRSGRIQSYRDLITHVKDRPGHDRRYAINPVKVETDLGWRPQTRLKDGLRETVEWYAYRSAGHTAEQGE</sequence>
<protein>
    <recommendedName>
        <fullName evidence="5 8">dTDP-glucose 4,6-dehydratase</fullName>
        <ecNumber evidence="4 8">4.2.1.46</ecNumber>
    </recommendedName>
</protein>
<comment type="catalytic activity">
    <reaction evidence="1 8">
        <text>dTDP-alpha-D-glucose = dTDP-4-dehydro-6-deoxy-alpha-D-glucose + H2O</text>
        <dbReference type="Rhea" id="RHEA:17221"/>
        <dbReference type="ChEBI" id="CHEBI:15377"/>
        <dbReference type="ChEBI" id="CHEBI:57477"/>
        <dbReference type="ChEBI" id="CHEBI:57649"/>
        <dbReference type="EC" id="4.2.1.46"/>
    </reaction>
</comment>
<evidence type="ECO:0000259" key="9">
    <source>
        <dbReference type="Pfam" id="PF16363"/>
    </source>
</evidence>
<organism evidence="10 11">
    <name type="scientific">Camelliibacillus cellulosilyticus</name>
    <dbReference type="NCBI Taxonomy" id="2174486"/>
    <lineage>
        <taxon>Bacteria</taxon>
        <taxon>Bacillati</taxon>
        <taxon>Bacillota</taxon>
        <taxon>Bacilli</taxon>
        <taxon>Bacillales</taxon>
        <taxon>Sporolactobacillaceae</taxon>
        <taxon>Camelliibacillus</taxon>
    </lineage>
</organism>
<dbReference type="Proteomes" id="UP001596022">
    <property type="component" value="Unassembled WGS sequence"/>
</dbReference>
<keyword evidence="11" id="KW-1185">Reference proteome</keyword>
<evidence type="ECO:0000256" key="5">
    <source>
        <dbReference type="ARBA" id="ARBA00016977"/>
    </source>
</evidence>
<evidence type="ECO:0000256" key="3">
    <source>
        <dbReference type="ARBA" id="ARBA00008178"/>
    </source>
</evidence>
<comment type="similarity">
    <text evidence="3 8">Belongs to the NAD(P)-dependent epimerase/dehydratase family. dTDP-glucose dehydratase subfamily.</text>
</comment>
<dbReference type="SUPFAM" id="SSF51735">
    <property type="entry name" value="NAD(P)-binding Rossmann-fold domains"/>
    <property type="match status" value="1"/>
</dbReference>
<evidence type="ECO:0000313" key="10">
    <source>
        <dbReference type="EMBL" id="MFC4618823.1"/>
    </source>
</evidence>
<accession>A0ABV9GLJ3</accession>
<evidence type="ECO:0000256" key="6">
    <source>
        <dbReference type="ARBA" id="ARBA00023027"/>
    </source>
</evidence>
<comment type="cofactor">
    <cofactor evidence="2 8">
        <name>NAD(+)</name>
        <dbReference type="ChEBI" id="CHEBI:57540"/>
    </cofactor>
</comment>
<dbReference type="PROSITE" id="PS00061">
    <property type="entry name" value="ADH_SHORT"/>
    <property type="match status" value="1"/>
</dbReference>
<dbReference type="Gene3D" id="3.40.50.720">
    <property type="entry name" value="NAD(P)-binding Rossmann-like Domain"/>
    <property type="match status" value="1"/>
</dbReference>
<dbReference type="InterPro" id="IPR016040">
    <property type="entry name" value="NAD(P)-bd_dom"/>
</dbReference>